<keyword evidence="4 6" id="KW-1133">Transmembrane helix</keyword>
<dbReference type="OrthoDB" id="419616at2759"/>
<feature type="transmembrane region" description="Helical" evidence="6">
    <location>
        <begin position="418"/>
        <end position="438"/>
    </location>
</feature>
<feature type="transmembrane region" description="Helical" evidence="6">
    <location>
        <begin position="173"/>
        <end position="193"/>
    </location>
</feature>
<keyword evidence="5 6" id="KW-0472">Membrane</keyword>
<dbReference type="PANTHER" id="PTHR23504:SF1">
    <property type="entry name" value="GH21943P-RELATED"/>
    <property type="match status" value="1"/>
</dbReference>
<dbReference type="GO" id="GO:0016020">
    <property type="term" value="C:membrane"/>
    <property type="evidence" value="ECO:0007669"/>
    <property type="project" value="UniProtKB-SubCell"/>
</dbReference>
<reference evidence="7" key="1">
    <citation type="submission" date="2021-02" db="EMBL/GenBank/DDBJ databases">
        <authorList>
            <person name="Palmer J.M."/>
        </authorList>
    </citation>
    <scope>NUCLEOTIDE SEQUENCE</scope>
    <source>
        <strain evidence="7">SCRP734</strain>
    </source>
</reference>
<evidence type="ECO:0000313" key="7">
    <source>
        <dbReference type="EMBL" id="KAG7382802.1"/>
    </source>
</evidence>
<evidence type="ECO:0000256" key="3">
    <source>
        <dbReference type="ARBA" id="ARBA00022692"/>
    </source>
</evidence>
<dbReference type="InterPro" id="IPR011701">
    <property type="entry name" value="MFS"/>
</dbReference>
<feature type="transmembrane region" description="Helical" evidence="6">
    <location>
        <begin position="292"/>
        <end position="311"/>
    </location>
</feature>
<dbReference type="AlphaFoldDB" id="A0A8T1VNB6"/>
<comment type="caution">
    <text evidence="7">The sequence shown here is derived from an EMBL/GenBank/DDBJ whole genome shotgun (WGS) entry which is preliminary data.</text>
</comment>
<gene>
    <name evidence="7" type="primary">HIAT1_1</name>
    <name evidence="7" type="ORF">PHYPSEUDO_004310</name>
</gene>
<sequence>MESYSDTSAPRKPQGVARTVSAIIGLQVLSTAAFGFMSPILSIVMTEYFARLHRDGGSPIDCGANPHDEACTAGSRQAAWLSSVFSAVGCVGNLILSPMLGQASDVYGRKPFLVLSQTLRLGVPFSVMYFMQPGGSITPYFVLRLVDSGVGTAGVMSAAVADIVAPEDRAAAFGILFASLSVGFCASAFVAPFFSREHILQIAAVLFVLRVLWAIFLLPETLPIRTRMSKARWVVENPVSSMAILFRDQLFMRLTCLIALTSFVMNGVFQIQSFFLNVSPAHTVVGFDVKDFGFLMLIGGVSALLGQIVLLKPLVSCVREKGVIVIALVASTIGTCCFAVTAYYPRKWLVYAMSVPGCISDLSFPAISALKSINASEKEQGRLQGAIYGARSIFEALGPVVFASLYASMTRQSLWSQALPFVVASLIYFVGVGVALSLPAGRTPAPSKVVAVPAPLLSPTYGESPTSMYFETDDDDDETDEGDEFDRLAYATKADLDDEDFLAEPLLGNSSAAKHVHIDV</sequence>
<feature type="transmembrane region" description="Helical" evidence="6">
    <location>
        <begin position="20"/>
        <end position="45"/>
    </location>
</feature>
<protein>
    <submittedName>
        <fullName evidence="7">Hippocampus abundant transcript 1 protein</fullName>
    </submittedName>
</protein>
<comment type="subcellular location">
    <subcellularLocation>
        <location evidence="1">Membrane</location>
        <topology evidence="1">Multi-pass membrane protein</topology>
    </subcellularLocation>
</comment>
<evidence type="ECO:0000313" key="8">
    <source>
        <dbReference type="Proteomes" id="UP000694044"/>
    </source>
</evidence>
<feature type="transmembrane region" description="Helical" evidence="6">
    <location>
        <begin position="250"/>
        <end position="272"/>
    </location>
</feature>
<keyword evidence="3 6" id="KW-0812">Transmembrane</keyword>
<keyword evidence="8" id="KW-1185">Reference proteome</keyword>
<dbReference type="PANTHER" id="PTHR23504">
    <property type="entry name" value="MAJOR FACILITATOR SUPERFAMILY DOMAIN-CONTAINING PROTEIN 10"/>
    <property type="match status" value="1"/>
</dbReference>
<evidence type="ECO:0000256" key="6">
    <source>
        <dbReference type="SAM" id="Phobius"/>
    </source>
</evidence>
<dbReference type="EMBL" id="JAGDFM010000196">
    <property type="protein sequence ID" value="KAG7382802.1"/>
    <property type="molecule type" value="Genomic_DNA"/>
</dbReference>
<feature type="transmembrane region" description="Helical" evidence="6">
    <location>
        <begin position="199"/>
        <end position="218"/>
    </location>
</feature>
<evidence type="ECO:0000256" key="2">
    <source>
        <dbReference type="ARBA" id="ARBA00022448"/>
    </source>
</evidence>
<accession>A0A8T1VNB6</accession>
<feature type="transmembrane region" description="Helical" evidence="6">
    <location>
        <begin position="323"/>
        <end position="344"/>
    </location>
</feature>
<dbReference type="Pfam" id="PF07690">
    <property type="entry name" value="MFS_1"/>
    <property type="match status" value="1"/>
</dbReference>
<dbReference type="GO" id="GO:0022857">
    <property type="term" value="F:transmembrane transporter activity"/>
    <property type="evidence" value="ECO:0007669"/>
    <property type="project" value="InterPro"/>
</dbReference>
<name>A0A8T1VNB6_9STRA</name>
<organism evidence="7 8">
    <name type="scientific">Phytophthora pseudosyringae</name>
    <dbReference type="NCBI Taxonomy" id="221518"/>
    <lineage>
        <taxon>Eukaryota</taxon>
        <taxon>Sar</taxon>
        <taxon>Stramenopiles</taxon>
        <taxon>Oomycota</taxon>
        <taxon>Peronosporomycetes</taxon>
        <taxon>Peronosporales</taxon>
        <taxon>Peronosporaceae</taxon>
        <taxon>Phytophthora</taxon>
    </lineage>
</organism>
<proteinExistence type="predicted"/>
<feature type="transmembrane region" description="Helical" evidence="6">
    <location>
        <begin position="78"/>
        <end position="100"/>
    </location>
</feature>
<evidence type="ECO:0000256" key="1">
    <source>
        <dbReference type="ARBA" id="ARBA00004141"/>
    </source>
</evidence>
<evidence type="ECO:0000256" key="4">
    <source>
        <dbReference type="ARBA" id="ARBA00022989"/>
    </source>
</evidence>
<evidence type="ECO:0000256" key="5">
    <source>
        <dbReference type="ARBA" id="ARBA00023136"/>
    </source>
</evidence>
<keyword evidence="2" id="KW-0813">Transport</keyword>
<dbReference type="Proteomes" id="UP000694044">
    <property type="component" value="Unassembled WGS sequence"/>
</dbReference>